<dbReference type="SUPFAM" id="SSF47203">
    <property type="entry name" value="Acyl-CoA dehydrogenase C-terminal domain-like"/>
    <property type="match status" value="1"/>
</dbReference>
<dbReference type="GO" id="GO:0016627">
    <property type="term" value="F:oxidoreductase activity, acting on the CH-CH group of donors"/>
    <property type="evidence" value="ECO:0007669"/>
    <property type="project" value="InterPro"/>
</dbReference>
<gene>
    <name evidence="1" type="ORF">L249_5067</name>
</gene>
<keyword evidence="2" id="KW-1185">Reference proteome</keyword>
<evidence type="ECO:0000313" key="2">
    <source>
        <dbReference type="Proteomes" id="UP000253664"/>
    </source>
</evidence>
<dbReference type="STRING" id="1330021.A0A367L4F2"/>
<protein>
    <recommendedName>
        <fullName evidence="3">Acyl-CoA dehydrogenase/oxidase C-terminal domain-containing protein</fullName>
    </recommendedName>
</protein>
<evidence type="ECO:0008006" key="3">
    <source>
        <dbReference type="Google" id="ProtNLM"/>
    </source>
</evidence>
<dbReference type="EMBL" id="LKCN02000017">
    <property type="protein sequence ID" value="RCI09092.1"/>
    <property type="molecule type" value="Genomic_DNA"/>
</dbReference>
<dbReference type="InterPro" id="IPR036250">
    <property type="entry name" value="AcylCo_DH-like_C"/>
</dbReference>
<dbReference type="AlphaFoldDB" id="A0A367L4F2"/>
<sequence>MSSTARLLQSDVFTTLSAHGLNDAQKTRLAYLRAREVARHFKLTALDLKNLSAKFWSFHRDNIHALDLAAFSLLTIQYNLVAGTLLRYVDERPEHKPLLESIFNFDVSKVHAAHVSEDHSITSFDHVRLAESAMLGSLDKGGDERRDFLKVISRLEIGAVAISTTLIPVMKRCVYTAAKYSKRRKIQHHQGRARSIFYFRTQHGPICHALAQLVVFEAWVPDYVGRFMDPTLDSGVRLGIRAVVKAALTKATQTNLFTLAERCGAQGLYEYNDIIESQNESRGISISEGDALMLSIRLAIDLLLDRYRVPPPLFPDSVLAKHESSLLQESQKLLQECGNDHRSPSFNGLILPRCGPLIEAVGHRMAHENAKLAGTAAEALTLFEIGAVLQDPAWYAENCGLSRAQQLDMGVACRQRSAPPKVDGILDSWDVEPFCRAPIFVG</sequence>
<dbReference type="OrthoDB" id="538336at2759"/>
<organism evidence="1 2">
    <name type="scientific">Ophiocordyceps polyrhachis-furcata BCC 54312</name>
    <dbReference type="NCBI Taxonomy" id="1330021"/>
    <lineage>
        <taxon>Eukaryota</taxon>
        <taxon>Fungi</taxon>
        <taxon>Dikarya</taxon>
        <taxon>Ascomycota</taxon>
        <taxon>Pezizomycotina</taxon>
        <taxon>Sordariomycetes</taxon>
        <taxon>Hypocreomycetidae</taxon>
        <taxon>Hypocreales</taxon>
        <taxon>Ophiocordycipitaceae</taxon>
        <taxon>Ophiocordyceps</taxon>
    </lineage>
</organism>
<name>A0A367L4F2_9HYPO</name>
<comment type="caution">
    <text evidence="1">The sequence shown here is derived from an EMBL/GenBank/DDBJ whole genome shotgun (WGS) entry which is preliminary data.</text>
</comment>
<dbReference type="Gene3D" id="1.20.140.10">
    <property type="entry name" value="Butyryl-CoA Dehydrogenase, subunit A, domain 3"/>
    <property type="match status" value="1"/>
</dbReference>
<accession>A0A367L4F2</accession>
<dbReference type="Proteomes" id="UP000253664">
    <property type="component" value="Unassembled WGS sequence"/>
</dbReference>
<proteinExistence type="predicted"/>
<evidence type="ECO:0000313" key="1">
    <source>
        <dbReference type="EMBL" id="RCI09092.1"/>
    </source>
</evidence>
<reference evidence="1 2" key="1">
    <citation type="journal article" date="2015" name="BMC Genomics">
        <title>Insights from the genome of Ophiocordyceps polyrhachis-furcata to pathogenicity and host specificity in insect fungi.</title>
        <authorList>
            <person name="Wichadakul D."/>
            <person name="Kobmoo N."/>
            <person name="Ingsriswang S."/>
            <person name="Tangphatsornruang S."/>
            <person name="Chantasingh D."/>
            <person name="Luangsa-ard J.J."/>
            <person name="Eurwilaichitr L."/>
        </authorList>
    </citation>
    <scope>NUCLEOTIDE SEQUENCE [LARGE SCALE GENOMIC DNA]</scope>
    <source>
        <strain evidence="1 2">BCC 54312</strain>
    </source>
</reference>